<proteinExistence type="predicted"/>
<dbReference type="Gene3D" id="3.30.1780.10">
    <property type="entry name" value="ornithine cyclodeaminase, domain 1"/>
    <property type="match status" value="1"/>
</dbReference>
<dbReference type="SUPFAM" id="SSF51735">
    <property type="entry name" value="NAD(P)-binding Rossmann-fold domains"/>
    <property type="match status" value="1"/>
</dbReference>
<dbReference type="PANTHER" id="PTHR13812">
    <property type="entry name" value="KETIMINE REDUCTASE MU-CRYSTALLIN"/>
    <property type="match status" value="1"/>
</dbReference>
<dbReference type="InterPro" id="IPR036291">
    <property type="entry name" value="NAD(P)-bd_dom_sf"/>
</dbReference>
<evidence type="ECO:0000313" key="1">
    <source>
        <dbReference type="EMBL" id="GAA0777397.1"/>
    </source>
</evidence>
<dbReference type="EMBL" id="BAAACI010000007">
    <property type="protein sequence ID" value="GAA0777397.1"/>
    <property type="molecule type" value="Genomic_DNA"/>
</dbReference>
<dbReference type="Gene3D" id="3.40.50.720">
    <property type="entry name" value="NAD(P)-binding Rossmann-like Domain"/>
    <property type="match status" value="1"/>
</dbReference>
<keyword evidence="2" id="KW-1185">Reference proteome</keyword>
<dbReference type="InterPro" id="IPR003462">
    <property type="entry name" value="ODC_Mu_crystall"/>
</dbReference>
<protein>
    <submittedName>
        <fullName evidence="1">Ornithine cyclodeaminase family protein</fullName>
    </submittedName>
</protein>
<name>A0ABN1KW29_CLOSU</name>
<dbReference type="Proteomes" id="UP001501047">
    <property type="component" value="Unassembled WGS sequence"/>
</dbReference>
<evidence type="ECO:0000313" key="2">
    <source>
        <dbReference type="Proteomes" id="UP001501047"/>
    </source>
</evidence>
<dbReference type="InterPro" id="IPR023401">
    <property type="entry name" value="ODC_N"/>
</dbReference>
<reference evidence="1 2" key="1">
    <citation type="journal article" date="2019" name="Int. J. Syst. Evol. Microbiol.">
        <title>The Global Catalogue of Microorganisms (GCM) 10K type strain sequencing project: providing services to taxonomists for standard genome sequencing and annotation.</title>
        <authorList>
            <consortium name="The Broad Institute Genomics Platform"/>
            <consortium name="The Broad Institute Genome Sequencing Center for Infectious Disease"/>
            <person name="Wu L."/>
            <person name="Ma J."/>
        </authorList>
    </citation>
    <scope>NUCLEOTIDE SEQUENCE [LARGE SCALE GENOMIC DNA]</scope>
    <source>
        <strain evidence="1 2">JCM 1417</strain>
    </source>
</reference>
<sequence length="274" mass="30124">METLLLSKQDVGMLINMKDAIASVEQAYMDYCSNMVIQPPIVSIEDEENNGELDIKTCYSKSNQFISIKSASGYWDNPKVYNLPTMLATIMLLDGKTGYPLCIMDGSLITGYRTGAAGGLSACLLARKDSKKVAIIGAGNQARLQLKAICEVLNIESVKVWDTNTELLAAYKEEISKSLNLLVETCETAKDAVIDADIIVTTTPSKNMIVKDEWIKEGTHIIAIGADMAGKQELDTKIFRRAKIYVDSISQCVERGETRNSIMSGDIKNLGYIR</sequence>
<dbReference type="PIRSF" id="PIRSF001439">
    <property type="entry name" value="CryM"/>
    <property type="match status" value="1"/>
</dbReference>
<comment type="caution">
    <text evidence="1">The sequence shown here is derived from an EMBL/GenBank/DDBJ whole genome shotgun (WGS) entry which is preliminary data.</text>
</comment>
<dbReference type="PANTHER" id="PTHR13812:SF19">
    <property type="entry name" value="KETIMINE REDUCTASE MU-CRYSTALLIN"/>
    <property type="match status" value="1"/>
</dbReference>
<accession>A0ABN1KW29</accession>
<gene>
    <name evidence="1" type="ORF">GCM10008908_32460</name>
</gene>
<organism evidence="1 2">
    <name type="scientific">Clostridium subterminale</name>
    <dbReference type="NCBI Taxonomy" id="1550"/>
    <lineage>
        <taxon>Bacteria</taxon>
        <taxon>Bacillati</taxon>
        <taxon>Bacillota</taxon>
        <taxon>Clostridia</taxon>
        <taxon>Eubacteriales</taxon>
        <taxon>Clostridiaceae</taxon>
        <taxon>Clostridium</taxon>
    </lineage>
</organism>
<dbReference type="Pfam" id="PF02423">
    <property type="entry name" value="OCD_Mu_crystall"/>
    <property type="match status" value="1"/>
</dbReference>
<dbReference type="RefSeq" id="WP_343827545.1">
    <property type="nucleotide sequence ID" value="NZ_BAAACI010000007.1"/>
</dbReference>